<dbReference type="InterPro" id="IPR029058">
    <property type="entry name" value="AB_hydrolase_fold"/>
</dbReference>
<keyword evidence="5" id="KW-0439">Lignin degradation</keyword>
<dbReference type="VEuPathDB" id="FungiDB:MMYC01_207264"/>
<comment type="similarity">
    <text evidence="1">Belongs to the carbohydrate esterase 15 (CE15) family.</text>
</comment>
<evidence type="ECO:0000259" key="9">
    <source>
        <dbReference type="Pfam" id="PF22244"/>
    </source>
</evidence>
<organism evidence="10 11">
    <name type="scientific">Madurella mycetomatis</name>
    <dbReference type="NCBI Taxonomy" id="100816"/>
    <lineage>
        <taxon>Eukaryota</taxon>
        <taxon>Fungi</taxon>
        <taxon>Dikarya</taxon>
        <taxon>Ascomycota</taxon>
        <taxon>Pezizomycotina</taxon>
        <taxon>Sordariomycetes</taxon>
        <taxon>Sordariomycetidae</taxon>
        <taxon>Sordariales</taxon>
        <taxon>Sordariales incertae sedis</taxon>
        <taxon>Madurella</taxon>
    </lineage>
</organism>
<evidence type="ECO:0000256" key="1">
    <source>
        <dbReference type="ARBA" id="ARBA00010092"/>
    </source>
</evidence>
<accession>A0A175VXF0</accession>
<dbReference type="Pfam" id="PF22244">
    <property type="entry name" value="GCE_fung"/>
    <property type="match status" value="1"/>
</dbReference>
<dbReference type="SUPFAM" id="SSF53474">
    <property type="entry name" value="alpha/beta-Hydrolases"/>
    <property type="match status" value="1"/>
</dbReference>
<evidence type="ECO:0000256" key="4">
    <source>
        <dbReference type="ARBA" id="ARBA00022801"/>
    </source>
</evidence>
<comment type="caution">
    <text evidence="10">The sequence shown here is derived from an EMBL/GenBank/DDBJ whole genome shotgun (WGS) entry which is preliminary data.</text>
</comment>
<dbReference type="OrthoDB" id="3781271at2759"/>
<protein>
    <recommendedName>
        <fullName evidence="7">(4-O-methyl)-D-glucuronate--lignin esterase</fullName>
        <ecNumber evidence="7">3.1.1.117</ecNumber>
    </recommendedName>
</protein>
<dbReference type="EMBL" id="LCTW02000221">
    <property type="protein sequence ID" value="KXX76228.1"/>
    <property type="molecule type" value="Genomic_DNA"/>
</dbReference>
<dbReference type="Gene3D" id="3.40.50.1820">
    <property type="entry name" value="alpha/beta hydrolase"/>
    <property type="match status" value="1"/>
</dbReference>
<feature type="chain" id="PRO_5008043445" description="(4-O-methyl)-D-glucuronate--lignin esterase" evidence="8">
    <location>
        <begin position="17"/>
        <end position="403"/>
    </location>
</feature>
<comment type="catalytic activity">
    <reaction evidence="6">
        <text>a 4-O-methyl-alpha-D-glucuronosyl ester derivative + H2O = 4-O-methyl-alpha-D-glucuronate derivative + an alcohol + H(+)</text>
        <dbReference type="Rhea" id="RHEA:67452"/>
        <dbReference type="ChEBI" id="CHEBI:15377"/>
        <dbReference type="ChEBI" id="CHEBI:15378"/>
        <dbReference type="ChEBI" id="CHEBI:30879"/>
        <dbReference type="ChEBI" id="CHEBI:171667"/>
        <dbReference type="ChEBI" id="CHEBI:171668"/>
        <dbReference type="EC" id="3.1.1.117"/>
    </reaction>
    <physiologicalReaction direction="left-to-right" evidence="6">
        <dbReference type="Rhea" id="RHEA:67453"/>
    </physiologicalReaction>
</comment>
<dbReference type="GO" id="GO:0046274">
    <property type="term" value="P:lignin catabolic process"/>
    <property type="evidence" value="ECO:0007669"/>
    <property type="project" value="UniProtKB-KW"/>
</dbReference>
<dbReference type="AlphaFoldDB" id="A0A175VXF0"/>
<evidence type="ECO:0000256" key="6">
    <source>
        <dbReference type="ARBA" id="ARBA00024511"/>
    </source>
</evidence>
<evidence type="ECO:0000313" key="10">
    <source>
        <dbReference type="EMBL" id="KXX76228.1"/>
    </source>
</evidence>
<reference evidence="10 11" key="1">
    <citation type="journal article" date="2016" name="Genome Announc.">
        <title>Genome Sequence of Madurella mycetomatis mm55, Isolated from a Human Mycetoma Case in Sudan.</title>
        <authorList>
            <person name="Smit S."/>
            <person name="Derks M.F."/>
            <person name="Bervoets S."/>
            <person name="Fahal A."/>
            <person name="van Leeuwen W."/>
            <person name="van Belkum A."/>
            <person name="van de Sande W.W."/>
        </authorList>
    </citation>
    <scope>NUCLEOTIDE SEQUENCE [LARGE SCALE GENOMIC DNA]</scope>
    <source>
        <strain evidence="11">mm55</strain>
    </source>
</reference>
<evidence type="ECO:0000256" key="2">
    <source>
        <dbReference type="ARBA" id="ARBA00022487"/>
    </source>
</evidence>
<keyword evidence="11" id="KW-1185">Reference proteome</keyword>
<keyword evidence="3 8" id="KW-0732">Signal</keyword>
<dbReference type="EC" id="3.1.1.117" evidence="7"/>
<evidence type="ECO:0000313" key="11">
    <source>
        <dbReference type="Proteomes" id="UP000078237"/>
    </source>
</evidence>
<dbReference type="Proteomes" id="UP000078237">
    <property type="component" value="Unassembled WGS sequence"/>
</dbReference>
<evidence type="ECO:0000256" key="8">
    <source>
        <dbReference type="SAM" id="SignalP"/>
    </source>
</evidence>
<proteinExistence type="inferred from homology"/>
<evidence type="ECO:0000256" key="5">
    <source>
        <dbReference type="ARBA" id="ARBA00023185"/>
    </source>
</evidence>
<dbReference type="ESTHER" id="9pezi-a0a175vxf0">
    <property type="family name" value="Glucuronoyl_esterase"/>
</dbReference>
<gene>
    <name evidence="10" type="ORF">MMYC01_207264</name>
</gene>
<keyword evidence="2" id="KW-0719">Serine esterase</keyword>
<dbReference type="STRING" id="100816.A0A175VXF0"/>
<feature type="domain" description="4-O-methyl-glucuronoyl methylesterase-like" evidence="9">
    <location>
        <begin position="101"/>
        <end position="332"/>
    </location>
</feature>
<dbReference type="GO" id="GO:0052689">
    <property type="term" value="F:carboxylic ester hydrolase activity"/>
    <property type="evidence" value="ECO:0007669"/>
    <property type="project" value="UniProtKB-KW"/>
</dbReference>
<feature type="signal peptide" evidence="8">
    <location>
        <begin position="1"/>
        <end position="16"/>
    </location>
</feature>
<name>A0A175VXF0_9PEZI</name>
<keyword evidence="4" id="KW-0378">Hydrolase</keyword>
<dbReference type="InterPro" id="IPR054579">
    <property type="entry name" value="GCE-like_dom"/>
</dbReference>
<evidence type="ECO:0000256" key="7">
    <source>
        <dbReference type="ARBA" id="ARBA00026105"/>
    </source>
</evidence>
<sequence length="403" mass="43385">MKLTAVLTSVFALAGGQSIATPCPLVPANFSLSPPQRPGSRGLPDPFLTIKGTRITKKSEWRCRRSELAQLAETYEFGPIPGPPTSLNASVSNDGKQLILTITVDDKTVTFPANITYPTTGAPPYPALILIQGANIPIPSNIATITLPINTLAIPYGGSFVGQGLFYQLYGPQHEAGITAVGIWGVSRIIDAIELTAGQTSLDPTRLGVTGCSRNGRTALAVGGFEERVALTIVQEAGEGGDSCYRLRNDDKGAIDICNTVQCPADDTGYGQRASFKRFSNNPHELPFDRHSVAALVAPRALLVLQDDIQYTQPSSSFQCMGATKKVYEALGLGDRMAVSLQGGHNLCQFPAAQQRLLNAYIRKFLVKEEGVDFDTDVIELNSSLRSLQNIRKAYDWTTPTLE</sequence>
<evidence type="ECO:0000256" key="3">
    <source>
        <dbReference type="ARBA" id="ARBA00022729"/>
    </source>
</evidence>